<keyword evidence="3" id="KW-0119">Carbohydrate metabolism</keyword>
<protein>
    <recommendedName>
        <fullName evidence="5">Fibronectin type-III domain-containing protein</fullName>
    </recommendedName>
</protein>
<feature type="region of interest" description="Disordered" evidence="4">
    <location>
        <begin position="1660"/>
        <end position="1680"/>
    </location>
</feature>
<dbReference type="InterPro" id="IPR013783">
    <property type="entry name" value="Ig-like_fold"/>
</dbReference>
<dbReference type="SMART" id="SM00060">
    <property type="entry name" value="FN3"/>
    <property type="match status" value="4"/>
</dbReference>
<dbReference type="Proteomes" id="UP000662818">
    <property type="component" value="Chromosome"/>
</dbReference>
<dbReference type="RefSeq" id="WP_207010185.1">
    <property type="nucleotide sequence ID" value="NZ_CP022295.1"/>
</dbReference>
<feature type="region of interest" description="Disordered" evidence="4">
    <location>
        <begin position="1544"/>
        <end position="1581"/>
    </location>
</feature>
<reference evidence="6 7" key="1">
    <citation type="submission" date="2017-06" db="EMBL/GenBank/DDBJ databases">
        <title>Complete Genome Sequence of the Soil Carbazole-Degrading Bacterium Nocardioides aromaticivorans IC177.</title>
        <authorList>
            <person name="Vejarano F."/>
            <person name="Suzuki-Minakuchi C."/>
            <person name="Ohtsubo Y."/>
            <person name="Tsuda M."/>
            <person name="Okada K."/>
            <person name="Nojiri H."/>
        </authorList>
    </citation>
    <scope>NUCLEOTIDE SEQUENCE [LARGE SCALE GENOMIC DNA]</scope>
    <source>
        <strain evidence="6 7">IC177</strain>
    </source>
</reference>
<dbReference type="CDD" id="cd00063">
    <property type="entry name" value="FN3"/>
    <property type="match status" value="2"/>
</dbReference>
<feature type="domain" description="Fibronectin type-III" evidence="5">
    <location>
        <begin position="1770"/>
        <end position="1865"/>
    </location>
</feature>
<evidence type="ECO:0000259" key="5">
    <source>
        <dbReference type="PROSITE" id="PS50853"/>
    </source>
</evidence>
<feature type="domain" description="Fibronectin type-III" evidence="5">
    <location>
        <begin position="1568"/>
        <end position="1665"/>
    </location>
</feature>
<keyword evidence="3" id="KW-0624">Polysaccharide degradation</keyword>
<dbReference type="PANTHER" id="PTHR14340:SF9">
    <property type="entry name" value="FIBRONECTIN TYPE-III DOMAIN-CONTAINING PROTEIN"/>
    <property type="match status" value="1"/>
</dbReference>
<evidence type="ECO:0000313" key="6">
    <source>
        <dbReference type="EMBL" id="QSR25849.1"/>
    </source>
</evidence>
<dbReference type="SUPFAM" id="SSF49265">
    <property type="entry name" value="Fibronectin type III"/>
    <property type="match status" value="2"/>
</dbReference>
<feature type="domain" description="Fibronectin type-III" evidence="5">
    <location>
        <begin position="1476"/>
        <end position="1564"/>
    </location>
</feature>
<keyword evidence="2" id="KW-0393">Immunoglobulin domain</keyword>
<feature type="region of interest" description="Disordered" evidence="4">
    <location>
        <begin position="362"/>
        <end position="405"/>
    </location>
</feature>
<dbReference type="Gene3D" id="2.60.40.10">
    <property type="entry name" value="Immunoglobulins"/>
    <property type="match status" value="3"/>
</dbReference>
<evidence type="ECO:0000256" key="3">
    <source>
        <dbReference type="ARBA" id="ARBA00023326"/>
    </source>
</evidence>
<dbReference type="PANTHER" id="PTHR14340">
    <property type="entry name" value="MICROFIBRIL-ASSOCIATED GLYCOPROTEIN 3"/>
    <property type="match status" value="1"/>
</dbReference>
<accession>A0ABX7PIQ1</accession>
<evidence type="ECO:0000256" key="4">
    <source>
        <dbReference type="SAM" id="MobiDB-lite"/>
    </source>
</evidence>
<feature type="compositionally biased region" description="Polar residues" evidence="4">
    <location>
        <begin position="1668"/>
        <end position="1680"/>
    </location>
</feature>
<evidence type="ECO:0000256" key="2">
    <source>
        <dbReference type="ARBA" id="ARBA00023319"/>
    </source>
</evidence>
<proteinExistence type="predicted"/>
<sequence>MTRRWRRTASGTALALLLGVLVVLAYRYDGKPFTEVELNDGGVWVTNESLGLTARLNPQIEELDLGVDAVTRDFDVFQQATDVYLEDLTTDRSVKAVDVSRATAGDATDLPPGSVVTYGGDTFAMVDFAHGKAWVQPAARMAGFSHKTAKPVLADAVTATVAPDGEAWVLRRDGRATSFSVEGGEVVEGDTVDLGDDVGTNPDMLAFTVVGGTPVLYNRTRLELARPDADPVVVETSDPTQVELQAAATDGDEVYVATREGLYVTPLGGGDLDKVSEDETAGAPAPPVVLPSTGCVYAAWGSHDAPNYLRDCPDDEDDDTDPVPDMQDGAELRFRVNRDVIVLNDVRTGDAWLVQQPGKAKIDNWPQVDPQNENRSKIKKTTEEVPDQENRPPEPGDDDLGARPGRSTVLPVVALNDHDPDGDIIRIVKTVHVRGPEVEVKIVGGGTQLQVMVQGDQTGTSVFKYYVTDGRVVQQIPAEVRLQIRSNDQHEAPQPMPDRKQPKLTVTRGATSSYYLLADFYDLDGDDLTLTEATGRGVGVEFRPDGTLTFTDPGTGATKGEISYVIEDGIDKYEATIPVEVVGESAPPELVADLASGVAGTRVVVQPLTNDRNPEGGELTLKDVKVVGDDAGTTITEDLETGTFTFEAAKAKPYYLQYSAYNSSATRSAFIRLDVESPPKDNRPPVAVRDKVTITPGGTAQVDLLLNDLDPDGDVLVVKRINRPSVPGVKVSVVDKRLAVVSSVADLVGKPVTVEYVVSDGRSSASGSLVIAQRSSSQANRQPIANHDQVTVRAGSVTSVPVLANDSDPDGPKPRLFQSDLQNEQDLDVWVAGDTLRLRAPEEPGTYSVIYGVRDTDGRSASAEVSIFVIADSAKNNHAPVPQPIIDRVISGRPKVISVDLVGADPDGDAASFRSIATAPSLGRIVDTGVDWIRYEAFEGKRGTDFFQIVLQDKYGETGVAEVRVGVVPEESENQPPVALDDSVLVQPNRTISYNVLTNDTDPDDDALRVESLNKSTPAKHDNGFIEVEVGDAPDSGSAQTNVGYTIEDAAAATDSAVLKVSASKQAPFYAPIARDDVAELGDIIGKDPGDTVEVPVLDNDLDFDGAKADLHVTDCDAGSGGDCEVVDGDTTVRVELKADDQVVLYRLDDADDESTFTYGVVFVTGTANVPPQLTTDEDRVPVKAVANETTVFDLKDLVVTRAGREPHIVPSSSPTAVNGSVTPVEGRSTSLSFVPNRDYVGGASVTVEVSDGTTAGEDTALSSLLTIPIDVAPAGNVAPEMRDATVDVTEDGDAATVDLKGLTRDANEGDLDTMAWSVKSASKGISAEIEGDDGILSVEAAGAGTSDDLAVEVVADDGHGGQATATVTVRVVGSNLPLLQIPVITVNAEEGEETSVDIADSAVNPYPDEPIEASNPRVEGDGKLRGLRAEGSSVWFTPASSGSSQIKVTVSDASGDAARDVVARINVTVISEPDAPERPVLSSVEASSAVLSWREPESNGAAIEEYEVRGSHGFSQKCPATTCRLNDLTPGDTYTFTVRARNSEGWGKDSPESEDITPNTAPDLMAPPTVVIEPSPTGDRMDRQLTVRWTPPHNEGSEITSYEIKEAGGPSTWTASGNETSRVIPGLTNGTPYAFEIRAINAVDPKREFSAASKAVKPFGVPAPSGQKPTLTASEDSPYSSDPWVHIEWSGWSDTQSNGNPVSEYVVYCSGCKASSYRFPASTTSRTFNAADGIRKGQDVTFSVAARNDAGISEKSPGATGRPYTKAGPVRGLQEVAPSPADQTARIGWDPPADDGGLPIDYYIVEDGTGARDIVSSAPGPGGTDIKFDGNGRHSIRVWAVTRNGDRAVQGEDASLGSIDTWGKPDPPPVTAPVSSDYYYVDIRISPGSENGKSIDGVQYSLDGGANWVDDDRLNGSDGNAAQVRQGGDGKTILARTVSSAAAGDPRKYSDAVPITGYSRMRWIEITWQTVCLGGCEARIRGEGFPNDGPVPVNTDHGSLNLNGTCDFNQSVDKSFPNNYNAGGRDCAFTGNGTLTVSASGVSDTISR</sequence>
<evidence type="ECO:0000313" key="7">
    <source>
        <dbReference type="Proteomes" id="UP000662818"/>
    </source>
</evidence>
<dbReference type="EMBL" id="CP022295">
    <property type="protein sequence ID" value="QSR25849.1"/>
    <property type="molecule type" value="Genomic_DNA"/>
</dbReference>
<gene>
    <name evidence="6" type="ORF">CFH99_09460</name>
</gene>
<organism evidence="6 7">
    <name type="scientific">Nocardioides aromaticivorans</name>
    <dbReference type="NCBI Taxonomy" id="200618"/>
    <lineage>
        <taxon>Bacteria</taxon>
        <taxon>Bacillati</taxon>
        <taxon>Actinomycetota</taxon>
        <taxon>Actinomycetes</taxon>
        <taxon>Propionibacteriales</taxon>
        <taxon>Nocardioidaceae</taxon>
        <taxon>Nocardioides</taxon>
    </lineage>
</organism>
<feature type="region of interest" description="Disordered" evidence="4">
    <location>
        <begin position="1210"/>
        <end position="1229"/>
    </location>
</feature>
<dbReference type="Pfam" id="PF17963">
    <property type="entry name" value="Big_9"/>
    <property type="match status" value="4"/>
</dbReference>
<dbReference type="PROSITE" id="PS50853">
    <property type="entry name" value="FN3"/>
    <property type="match status" value="3"/>
</dbReference>
<evidence type="ECO:0000256" key="1">
    <source>
        <dbReference type="ARBA" id="ARBA00023295"/>
    </source>
</evidence>
<feature type="region of interest" description="Disordered" evidence="4">
    <location>
        <begin position="1402"/>
        <end position="1422"/>
    </location>
</feature>
<keyword evidence="1" id="KW-0326">Glycosidase</keyword>
<dbReference type="InterPro" id="IPR036116">
    <property type="entry name" value="FN3_sf"/>
</dbReference>
<name>A0ABX7PIQ1_9ACTN</name>
<dbReference type="InterPro" id="IPR003961">
    <property type="entry name" value="FN3_dom"/>
</dbReference>
<feature type="compositionally biased region" description="Polar residues" evidence="4">
    <location>
        <begin position="1211"/>
        <end position="1229"/>
    </location>
</feature>
<keyword evidence="7" id="KW-1185">Reference proteome</keyword>
<dbReference type="Pfam" id="PF00041">
    <property type="entry name" value="fn3"/>
    <property type="match status" value="2"/>
</dbReference>
<feature type="compositionally biased region" description="Acidic residues" evidence="4">
    <location>
        <begin position="313"/>
        <end position="322"/>
    </location>
</feature>
<feature type="compositionally biased region" description="Basic and acidic residues" evidence="4">
    <location>
        <begin position="372"/>
        <end position="394"/>
    </location>
</feature>
<feature type="region of interest" description="Disordered" evidence="4">
    <location>
        <begin position="308"/>
        <end position="329"/>
    </location>
</feature>
<keyword evidence="1" id="KW-0378">Hydrolase</keyword>